<feature type="non-terminal residue" evidence="2">
    <location>
        <position position="39"/>
    </location>
</feature>
<dbReference type="EMBL" id="CAJVPP010024221">
    <property type="protein sequence ID" value="CAG8749167.1"/>
    <property type="molecule type" value="Genomic_DNA"/>
</dbReference>
<gene>
    <name evidence="2" type="ORF">FMOSSE_LOCUS16562</name>
</gene>
<comment type="caution">
    <text evidence="2">The sequence shown here is derived from an EMBL/GenBank/DDBJ whole genome shotgun (WGS) entry which is preliminary data.</text>
</comment>
<sequence>RSEQVTRPTRPEEIELTFTQRKPPGYSKFQVKRVGSNHN</sequence>
<organism evidence="2 3">
    <name type="scientific">Funneliformis mosseae</name>
    <name type="common">Endomycorrhizal fungus</name>
    <name type="synonym">Glomus mosseae</name>
    <dbReference type="NCBI Taxonomy" id="27381"/>
    <lineage>
        <taxon>Eukaryota</taxon>
        <taxon>Fungi</taxon>
        <taxon>Fungi incertae sedis</taxon>
        <taxon>Mucoromycota</taxon>
        <taxon>Glomeromycotina</taxon>
        <taxon>Glomeromycetes</taxon>
        <taxon>Glomerales</taxon>
        <taxon>Glomeraceae</taxon>
        <taxon>Funneliformis</taxon>
    </lineage>
</organism>
<evidence type="ECO:0000313" key="3">
    <source>
        <dbReference type="Proteomes" id="UP000789375"/>
    </source>
</evidence>
<protein>
    <submittedName>
        <fullName evidence="2">4707_t:CDS:1</fullName>
    </submittedName>
</protein>
<feature type="non-terminal residue" evidence="2">
    <location>
        <position position="1"/>
    </location>
</feature>
<feature type="compositionally biased region" description="Basic and acidic residues" evidence="1">
    <location>
        <begin position="1"/>
        <end position="13"/>
    </location>
</feature>
<dbReference type="Proteomes" id="UP000789375">
    <property type="component" value="Unassembled WGS sequence"/>
</dbReference>
<dbReference type="AlphaFoldDB" id="A0A9N9NNF1"/>
<feature type="region of interest" description="Disordered" evidence="1">
    <location>
        <begin position="1"/>
        <end position="39"/>
    </location>
</feature>
<name>A0A9N9NNF1_FUNMO</name>
<keyword evidence="3" id="KW-1185">Reference proteome</keyword>
<proteinExistence type="predicted"/>
<accession>A0A9N9NNF1</accession>
<reference evidence="2" key="1">
    <citation type="submission" date="2021-06" db="EMBL/GenBank/DDBJ databases">
        <authorList>
            <person name="Kallberg Y."/>
            <person name="Tangrot J."/>
            <person name="Rosling A."/>
        </authorList>
    </citation>
    <scope>NUCLEOTIDE SEQUENCE</scope>
    <source>
        <strain evidence="2">87-6 pot B 2015</strain>
    </source>
</reference>
<evidence type="ECO:0000256" key="1">
    <source>
        <dbReference type="SAM" id="MobiDB-lite"/>
    </source>
</evidence>
<evidence type="ECO:0000313" key="2">
    <source>
        <dbReference type="EMBL" id="CAG8749167.1"/>
    </source>
</evidence>